<dbReference type="PANTHER" id="PTHR46337:SF1">
    <property type="entry name" value="RCC1-LIKE G EXCHANGING FACTOR-LIKE PROTEIN"/>
    <property type="match status" value="1"/>
</dbReference>
<feature type="repeat" description="RCC1" evidence="2">
    <location>
        <begin position="219"/>
        <end position="271"/>
    </location>
</feature>
<dbReference type="InterPro" id="IPR058923">
    <property type="entry name" value="RCC1-like_dom"/>
</dbReference>
<dbReference type="InterPro" id="IPR009091">
    <property type="entry name" value="RCC1/BLIP-II"/>
</dbReference>
<feature type="repeat" description="RCC1" evidence="2">
    <location>
        <begin position="416"/>
        <end position="465"/>
    </location>
</feature>
<dbReference type="PRINTS" id="PR00633">
    <property type="entry name" value="RCCNDNSATION"/>
</dbReference>
<dbReference type="InterPro" id="IPR053035">
    <property type="entry name" value="Mitochondrial_GEF_domain"/>
</dbReference>
<dbReference type="GO" id="GO:0005085">
    <property type="term" value="F:guanyl-nucleotide exchange factor activity"/>
    <property type="evidence" value="ECO:0007669"/>
    <property type="project" value="TreeGrafter"/>
</dbReference>
<dbReference type="Pfam" id="PF00415">
    <property type="entry name" value="RCC1"/>
    <property type="match status" value="1"/>
</dbReference>
<evidence type="ECO:0000313" key="5">
    <source>
        <dbReference type="Proteomes" id="UP000327493"/>
    </source>
</evidence>
<feature type="repeat" description="RCC1" evidence="2">
    <location>
        <begin position="325"/>
        <end position="382"/>
    </location>
</feature>
<dbReference type="GO" id="GO:0019843">
    <property type="term" value="F:rRNA binding"/>
    <property type="evidence" value="ECO:0007669"/>
    <property type="project" value="TreeGrafter"/>
</dbReference>
<keyword evidence="1" id="KW-0677">Repeat</keyword>
<evidence type="ECO:0000259" key="3">
    <source>
        <dbReference type="Pfam" id="PF25390"/>
    </source>
</evidence>
<feature type="domain" description="RCC1-like" evidence="3">
    <location>
        <begin position="53"/>
        <end position="319"/>
    </location>
</feature>
<protein>
    <recommendedName>
        <fullName evidence="3">RCC1-like domain-containing protein</fullName>
    </recommendedName>
</protein>
<proteinExistence type="predicted"/>
<dbReference type="GO" id="GO:0005743">
    <property type="term" value="C:mitochondrial inner membrane"/>
    <property type="evidence" value="ECO:0007669"/>
    <property type="project" value="TreeGrafter"/>
</dbReference>
<evidence type="ECO:0000256" key="1">
    <source>
        <dbReference type="ARBA" id="ARBA00022737"/>
    </source>
</evidence>
<feature type="repeat" description="RCC1" evidence="2">
    <location>
        <begin position="52"/>
        <end position="112"/>
    </location>
</feature>
<dbReference type="SUPFAM" id="SSF50985">
    <property type="entry name" value="RCC1/BLIP-II"/>
    <property type="match status" value="1"/>
</dbReference>
<dbReference type="EMBL" id="VOFY01000013">
    <property type="protein sequence ID" value="KAA8586599.1"/>
    <property type="molecule type" value="Genomic_DNA"/>
</dbReference>
<dbReference type="Gene3D" id="2.130.10.30">
    <property type="entry name" value="Regulator of chromosome condensation 1/beta-lactamase-inhibitor protein II"/>
    <property type="match status" value="2"/>
</dbReference>
<organism evidence="4 5">
    <name type="scientific">Etheostoma spectabile</name>
    <name type="common">orangethroat darter</name>
    <dbReference type="NCBI Taxonomy" id="54343"/>
    <lineage>
        <taxon>Eukaryota</taxon>
        <taxon>Metazoa</taxon>
        <taxon>Chordata</taxon>
        <taxon>Craniata</taxon>
        <taxon>Vertebrata</taxon>
        <taxon>Euteleostomi</taxon>
        <taxon>Actinopterygii</taxon>
        <taxon>Neopterygii</taxon>
        <taxon>Teleostei</taxon>
        <taxon>Neoteleostei</taxon>
        <taxon>Acanthomorphata</taxon>
        <taxon>Eupercaria</taxon>
        <taxon>Perciformes</taxon>
        <taxon>Percoidei</taxon>
        <taxon>Percidae</taxon>
        <taxon>Etheostomatinae</taxon>
        <taxon>Etheostoma</taxon>
    </lineage>
</organism>
<comment type="caution">
    <text evidence="4">The sequence shown here is derived from an EMBL/GenBank/DDBJ whole genome shotgun (WGS) entry which is preliminary data.</text>
</comment>
<keyword evidence="5" id="KW-1185">Reference proteome</keyword>
<dbReference type="PROSITE" id="PS00626">
    <property type="entry name" value="RCC1_2"/>
    <property type="match status" value="1"/>
</dbReference>
<dbReference type="Proteomes" id="UP000327493">
    <property type="component" value="Chromosome 13"/>
</dbReference>
<reference evidence="4 5" key="1">
    <citation type="submission" date="2019-08" db="EMBL/GenBank/DDBJ databases">
        <title>A chromosome-level genome assembly, high-density linkage maps, and genome scans reveal the genomic architecture of hybrid incompatibilities underlying speciation via character displacement in darters (Percidae: Etheostominae).</title>
        <authorList>
            <person name="Moran R.L."/>
            <person name="Catchen J.M."/>
            <person name="Fuller R.C."/>
        </authorList>
    </citation>
    <scope>NUCLEOTIDE SEQUENCE [LARGE SCALE GENOMIC DNA]</scope>
    <source>
        <strain evidence="4">EspeVRDwgs_2016</strain>
        <tissue evidence="4">Muscle</tissue>
    </source>
</reference>
<dbReference type="InterPro" id="IPR000408">
    <property type="entry name" value="Reg_chr_condens"/>
</dbReference>
<name>A0A5J5CZK9_9PERO</name>
<dbReference type="PANTHER" id="PTHR46337">
    <property type="entry name" value="RCC1-LIKE G EXCHANGING FACTOR-LIKE PROTEIN"/>
    <property type="match status" value="1"/>
</dbReference>
<dbReference type="PROSITE" id="PS50012">
    <property type="entry name" value="RCC1_3"/>
    <property type="match status" value="6"/>
</dbReference>
<accession>A0A5J5CZK9</accession>
<gene>
    <name evidence="4" type="ORF">FQN60_000435</name>
</gene>
<dbReference type="GO" id="GO:0070131">
    <property type="term" value="P:positive regulation of mitochondrial translation"/>
    <property type="evidence" value="ECO:0007669"/>
    <property type="project" value="TreeGrafter"/>
</dbReference>
<evidence type="ECO:0000313" key="4">
    <source>
        <dbReference type="EMBL" id="KAA8586599.1"/>
    </source>
</evidence>
<dbReference type="Pfam" id="PF25390">
    <property type="entry name" value="WD40_RLD"/>
    <property type="match status" value="1"/>
</dbReference>
<feature type="repeat" description="RCC1" evidence="2">
    <location>
        <begin position="272"/>
        <end position="324"/>
    </location>
</feature>
<feature type="repeat" description="RCC1" evidence="2">
    <location>
        <begin position="163"/>
        <end position="218"/>
    </location>
</feature>
<sequence>MAFPCVRLCTRHMSTVLQVCGYATLSKASRPQDKSSSGPVFQYVGQHKKPNHKVFVWGFSFTGALGIPSFVVPDSGRKKPRKYQLTPYRLETAEQISSAACGYGFTLIASPTKDVIKKSNKDQSYDYVLEPSPVALPLVEPLQTKVVQVACGRAHSLILTDKEGVFSMGNNAYGQCGRRIVEDEVYSGSHIIHKMEGFSSRVTQVACGQDHSLFLTETGKVFACGWGADGQTGLGHHRVSSSPVEVGGDLAGVEVQQIITYGDCSLAVSTDGQLYGWGNSEYLQLASVTEATQINSPRHLPLKGCGKVVQAACGGTQVAILNEKGEAFVWGYGILGKGPKLSESSTPEMIPPTLFGRSEFNPSVAVTKIRCGLNHFAAVTAESFDLLQTAAALRRGPAGAQPHSVLMFDGCVADRGELFVWGKNVRGCLGIGKRDDQYFPWRVTVPGQVVDVACGVDHMVALVKSLL</sequence>
<dbReference type="AlphaFoldDB" id="A0A5J5CZK9"/>
<evidence type="ECO:0000256" key="2">
    <source>
        <dbReference type="PROSITE-ProRule" id="PRU00235"/>
    </source>
</evidence>